<comment type="caution">
    <text evidence="1">The sequence shown here is derived from an EMBL/GenBank/DDBJ whole genome shotgun (WGS) entry which is preliminary data.</text>
</comment>
<evidence type="ECO:0000313" key="1">
    <source>
        <dbReference type="EMBL" id="ENZ20124.1"/>
    </source>
</evidence>
<sequence>MKALADYCGTAAEDMYFHSIFYVGVNKGYRNDIISANSCHYMRIRLLAMADQGIGREAPSD</sequence>
<reference evidence="1 2" key="1">
    <citation type="submission" date="2013-01" db="EMBL/GenBank/DDBJ databases">
        <title>The Genome Sequence of Clostridium clostridioforme 90A8.</title>
        <authorList>
            <consortium name="The Broad Institute Genome Sequencing Platform"/>
            <person name="Earl A."/>
            <person name="Ward D."/>
            <person name="Feldgarden M."/>
            <person name="Gevers D."/>
            <person name="Courvalin P."/>
            <person name="Lambert T."/>
            <person name="Walker B."/>
            <person name="Young S.K."/>
            <person name="Zeng Q."/>
            <person name="Gargeya S."/>
            <person name="Fitzgerald M."/>
            <person name="Haas B."/>
            <person name="Abouelleil A."/>
            <person name="Alvarado L."/>
            <person name="Arachchi H.M."/>
            <person name="Berlin A.M."/>
            <person name="Chapman S.B."/>
            <person name="Dewar J."/>
            <person name="Goldberg J."/>
            <person name="Griggs A."/>
            <person name="Gujja S."/>
            <person name="Hansen M."/>
            <person name="Howarth C."/>
            <person name="Imamovic A."/>
            <person name="Larimer J."/>
            <person name="McCowan C."/>
            <person name="Murphy C."/>
            <person name="Neiman D."/>
            <person name="Pearson M."/>
            <person name="Priest M."/>
            <person name="Roberts A."/>
            <person name="Saif S."/>
            <person name="Shea T."/>
            <person name="Sisk P."/>
            <person name="Sykes S."/>
            <person name="Wortman J."/>
            <person name="Nusbaum C."/>
            <person name="Birren B."/>
        </authorList>
    </citation>
    <scope>NUCLEOTIDE SEQUENCE [LARGE SCALE GENOMIC DNA]</scope>
    <source>
        <strain evidence="1 2">90A8</strain>
    </source>
</reference>
<dbReference type="PATRIC" id="fig|999408.3.peg.56"/>
<proteinExistence type="predicted"/>
<organism evidence="1 2">
    <name type="scientific">[Clostridium] clostridioforme 90A8</name>
    <dbReference type="NCBI Taxonomy" id="999408"/>
    <lineage>
        <taxon>Bacteria</taxon>
        <taxon>Bacillati</taxon>
        <taxon>Bacillota</taxon>
        <taxon>Clostridia</taxon>
        <taxon>Lachnospirales</taxon>
        <taxon>Lachnospiraceae</taxon>
        <taxon>Enterocloster</taxon>
    </lineage>
</organism>
<dbReference type="Proteomes" id="UP000013085">
    <property type="component" value="Unassembled WGS sequence"/>
</dbReference>
<accession>A0A0E2HGD1</accession>
<name>A0A0E2HGD1_9FIRM</name>
<dbReference type="HOGENOM" id="CLU_2914299_0_0_9"/>
<dbReference type="EMBL" id="AGYR01000001">
    <property type="protein sequence ID" value="ENZ20124.1"/>
    <property type="molecule type" value="Genomic_DNA"/>
</dbReference>
<dbReference type="AlphaFoldDB" id="A0A0E2HGD1"/>
<protein>
    <submittedName>
        <fullName evidence="1">Uncharacterized protein</fullName>
    </submittedName>
</protein>
<evidence type="ECO:0000313" key="2">
    <source>
        <dbReference type="Proteomes" id="UP000013085"/>
    </source>
</evidence>
<gene>
    <name evidence="1" type="ORF">HMPREF1090_00053</name>
</gene>